<evidence type="ECO:0000313" key="2">
    <source>
        <dbReference type="EMBL" id="KZM68139.1"/>
    </source>
</evidence>
<dbReference type="EMBL" id="LWGR01000021">
    <property type="protein sequence ID" value="KZM68139.1"/>
    <property type="molecule type" value="Genomic_DNA"/>
</dbReference>
<feature type="region of interest" description="Disordered" evidence="1">
    <location>
        <begin position="101"/>
        <end position="138"/>
    </location>
</feature>
<gene>
    <name evidence="2" type="ORF">AWN90_09360</name>
</gene>
<proteinExistence type="predicted"/>
<feature type="compositionally biased region" description="Pro residues" evidence="1">
    <location>
        <begin position="102"/>
        <end position="111"/>
    </location>
</feature>
<dbReference type="STRING" id="455432.AWN90_09360"/>
<dbReference type="AlphaFoldDB" id="A0A164H291"/>
<dbReference type="RefSeq" id="WP_067579480.1">
    <property type="nucleotide sequence ID" value="NZ_JABMCZ010000002.1"/>
</dbReference>
<accession>A0A164H291</accession>
<feature type="compositionally biased region" description="Low complexity" evidence="1">
    <location>
        <begin position="112"/>
        <end position="131"/>
    </location>
</feature>
<protein>
    <submittedName>
        <fullName evidence="2">Uncharacterized protein</fullName>
    </submittedName>
</protein>
<dbReference type="Proteomes" id="UP000076512">
    <property type="component" value="Unassembled WGS sequence"/>
</dbReference>
<reference evidence="2 3" key="1">
    <citation type="submission" date="2016-04" db="EMBL/GenBank/DDBJ databases">
        <authorList>
            <person name="Evans L.H."/>
            <person name="Alamgir A."/>
            <person name="Owens N."/>
            <person name="Weber N.D."/>
            <person name="Virtaneva K."/>
            <person name="Barbian K."/>
            <person name="Babar A."/>
            <person name="Rosenke K."/>
        </authorList>
    </citation>
    <scope>NUCLEOTIDE SEQUENCE [LARGE SCALE GENOMIC DNA]</scope>
    <source>
        <strain evidence="2 3">IFM 0406</strain>
    </source>
</reference>
<keyword evidence="3" id="KW-1185">Reference proteome</keyword>
<sequence length="138" mass="14283">MLSPLTLWRWLRAEHEATHPFPVPRFILDILEILMTVQDDINALATGIATDVKTLGDGFTTLHAKIADLEKQHGIDLTELKNDAAALHNVAQGLATAIAPASPAPAEPTPAPVAGTLAAGVTTGPAADTTTPTPPAAS</sequence>
<evidence type="ECO:0000256" key="1">
    <source>
        <dbReference type="SAM" id="MobiDB-lite"/>
    </source>
</evidence>
<name>A0A164H291_9NOCA</name>
<evidence type="ECO:0000313" key="3">
    <source>
        <dbReference type="Proteomes" id="UP000076512"/>
    </source>
</evidence>
<comment type="caution">
    <text evidence="2">The sequence shown here is derived from an EMBL/GenBank/DDBJ whole genome shotgun (WGS) entry which is preliminary data.</text>
</comment>
<organism evidence="2 3">
    <name type="scientific">Nocardia terpenica</name>
    <dbReference type="NCBI Taxonomy" id="455432"/>
    <lineage>
        <taxon>Bacteria</taxon>
        <taxon>Bacillati</taxon>
        <taxon>Actinomycetota</taxon>
        <taxon>Actinomycetes</taxon>
        <taxon>Mycobacteriales</taxon>
        <taxon>Nocardiaceae</taxon>
        <taxon>Nocardia</taxon>
    </lineage>
</organism>